<dbReference type="GO" id="GO:0000271">
    <property type="term" value="P:polysaccharide biosynthetic process"/>
    <property type="evidence" value="ECO:0007669"/>
    <property type="project" value="InterPro"/>
</dbReference>
<dbReference type="SUPFAM" id="SSF48179">
    <property type="entry name" value="6-phosphogluconate dehydrogenase C-terminal domain-like"/>
    <property type="match status" value="1"/>
</dbReference>
<dbReference type="InterPro" id="IPR014026">
    <property type="entry name" value="UDP-Glc/GDP-Man_DH_dimer"/>
</dbReference>
<dbReference type="SUPFAM" id="SSF52413">
    <property type="entry name" value="UDP-glucose/GDP-mannose dehydrogenase C-terminal domain"/>
    <property type="match status" value="1"/>
</dbReference>
<dbReference type="PANTHER" id="PTHR43750">
    <property type="entry name" value="UDP-GLUCOSE 6-DEHYDROGENASE TUAD"/>
    <property type="match status" value="1"/>
</dbReference>
<dbReference type="InterPro" id="IPR028357">
    <property type="entry name" value="UDPglc_DH_bac"/>
</dbReference>
<name>A0A6J6WGR7_9ZZZZ</name>
<dbReference type="InterPro" id="IPR014027">
    <property type="entry name" value="UDP-Glc/GDP-Man_DH_C"/>
</dbReference>
<dbReference type="PIRSF" id="PIRSF000124">
    <property type="entry name" value="UDPglc_GDPman_dh"/>
    <property type="match status" value="1"/>
</dbReference>
<keyword evidence="4" id="KW-0560">Oxidoreductase</keyword>
<dbReference type="InterPro" id="IPR036220">
    <property type="entry name" value="UDP-Glc/GDP-Man_DH_C_sf"/>
</dbReference>
<dbReference type="Pfam" id="PF00984">
    <property type="entry name" value="UDPG_MGDP_dh"/>
    <property type="match status" value="1"/>
</dbReference>
<reference evidence="8" key="1">
    <citation type="submission" date="2020-05" db="EMBL/GenBank/DDBJ databases">
        <authorList>
            <person name="Chiriac C."/>
            <person name="Salcher M."/>
            <person name="Ghai R."/>
            <person name="Kavagutti S V."/>
        </authorList>
    </citation>
    <scope>NUCLEOTIDE SEQUENCE</scope>
</reference>
<dbReference type="InterPro" id="IPR001732">
    <property type="entry name" value="UDP-Glc/GDP-Man_DH_N"/>
</dbReference>
<keyword evidence="5" id="KW-0520">NAD</keyword>
<dbReference type="PIRSF" id="PIRSF500134">
    <property type="entry name" value="UDPglc_DH_bac"/>
    <property type="match status" value="1"/>
</dbReference>
<evidence type="ECO:0000256" key="5">
    <source>
        <dbReference type="ARBA" id="ARBA00023027"/>
    </source>
</evidence>
<comment type="similarity">
    <text evidence="2">Belongs to the UDP-glucose/GDP-mannose dehydrogenase family.</text>
</comment>
<dbReference type="InterPro" id="IPR017476">
    <property type="entry name" value="UDP-Glc/GDP-Man"/>
</dbReference>
<dbReference type="SUPFAM" id="SSF51735">
    <property type="entry name" value="NAD(P)-binding Rossmann-fold domains"/>
    <property type="match status" value="1"/>
</dbReference>
<dbReference type="AlphaFoldDB" id="A0A6J6WGR7"/>
<dbReference type="PANTHER" id="PTHR43750:SF3">
    <property type="entry name" value="UDP-GLUCOSE 6-DEHYDROGENASE TUAD"/>
    <property type="match status" value="1"/>
</dbReference>
<evidence type="ECO:0000256" key="3">
    <source>
        <dbReference type="ARBA" id="ARBA00012954"/>
    </source>
</evidence>
<dbReference type="GO" id="GO:0003979">
    <property type="term" value="F:UDP-glucose 6-dehydrogenase activity"/>
    <property type="evidence" value="ECO:0007669"/>
    <property type="project" value="UniProtKB-EC"/>
</dbReference>
<dbReference type="EMBL" id="CAFAAG010000001">
    <property type="protein sequence ID" value="CAB4783229.1"/>
    <property type="molecule type" value="Genomic_DNA"/>
</dbReference>
<protein>
    <recommendedName>
        <fullName evidence="3">UDP-glucose 6-dehydrogenase</fullName>
        <ecNumber evidence="3">1.1.1.22</ecNumber>
    </recommendedName>
</protein>
<feature type="domain" description="UDP-glucose/GDP-mannose dehydrogenase C-terminal" evidence="7">
    <location>
        <begin position="315"/>
        <end position="413"/>
    </location>
</feature>
<sequence length="428" mass="46497">MVYRNHSIAIIGTGYVGLTTGACLSKLGHQVTCVDSDIKKIADIKAGVMPIHEEGLADIVMEGQLNGKLQFTSALLSAVADAEFVFLCLPTPPDESGFADLSAIRNVANEFRGRLNPGTIIINKSTVPVNSARMVEDLIDNRDVRVVSNPEFLREGSAVHDFFNPDRIVIGSDNLLAGEKVASLYLGTHCPIFITDPVSAESIKYMANAFLALKLSFVNQAADFCDAVGADITEVMRGLSFDPRIGSTFLNPGPGWGGSCFPKDTKALAAYAVHIGRPMTLIEEAIRSNEFHILRIAKLVDECAMNAIGVLSRIAILGLSFKANTDDVRESPALKILQILQDKFHNIVSYDPHAKGIDDTKYNRVGSLKLAVTDADLVVILTEWSEFADFEAAEYSDLMAGKTIVDARYVLDIDRFAKEGITIRSLGR</sequence>
<dbReference type="GO" id="GO:0051287">
    <property type="term" value="F:NAD binding"/>
    <property type="evidence" value="ECO:0007669"/>
    <property type="project" value="InterPro"/>
</dbReference>
<evidence type="ECO:0000256" key="6">
    <source>
        <dbReference type="ARBA" id="ARBA00047473"/>
    </source>
</evidence>
<dbReference type="Pfam" id="PF03720">
    <property type="entry name" value="UDPG_MGDP_dh_C"/>
    <property type="match status" value="1"/>
</dbReference>
<evidence type="ECO:0000259" key="7">
    <source>
        <dbReference type="SMART" id="SM00984"/>
    </source>
</evidence>
<accession>A0A6J6WGR7</accession>
<dbReference type="Gene3D" id="1.20.5.100">
    <property type="entry name" value="Cytochrome c1, transmembrane anchor, C-terminal"/>
    <property type="match status" value="1"/>
</dbReference>
<comment type="catalytic activity">
    <reaction evidence="6">
        <text>UDP-alpha-D-glucose + 2 NAD(+) + H2O = UDP-alpha-D-glucuronate + 2 NADH + 3 H(+)</text>
        <dbReference type="Rhea" id="RHEA:23596"/>
        <dbReference type="ChEBI" id="CHEBI:15377"/>
        <dbReference type="ChEBI" id="CHEBI:15378"/>
        <dbReference type="ChEBI" id="CHEBI:57540"/>
        <dbReference type="ChEBI" id="CHEBI:57945"/>
        <dbReference type="ChEBI" id="CHEBI:58052"/>
        <dbReference type="ChEBI" id="CHEBI:58885"/>
        <dbReference type="EC" id="1.1.1.22"/>
    </reaction>
</comment>
<dbReference type="EC" id="1.1.1.22" evidence="3"/>
<evidence type="ECO:0000256" key="4">
    <source>
        <dbReference type="ARBA" id="ARBA00023002"/>
    </source>
</evidence>
<dbReference type="Pfam" id="PF03721">
    <property type="entry name" value="UDPG_MGDP_dh_N"/>
    <property type="match status" value="1"/>
</dbReference>
<dbReference type="PROSITE" id="PS51257">
    <property type="entry name" value="PROKAR_LIPOPROTEIN"/>
    <property type="match status" value="1"/>
</dbReference>
<dbReference type="SMART" id="SM00984">
    <property type="entry name" value="UDPG_MGDP_dh_C"/>
    <property type="match status" value="1"/>
</dbReference>
<dbReference type="InterPro" id="IPR036291">
    <property type="entry name" value="NAD(P)-bd_dom_sf"/>
</dbReference>
<dbReference type="Gene3D" id="3.40.50.720">
    <property type="entry name" value="NAD(P)-binding Rossmann-like Domain"/>
    <property type="match status" value="2"/>
</dbReference>
<proteinExistence type="inferred from homology"/>
<dbReference type="UniPathway" id="UPA00038">
    <property type="reaction ID" value="UER00491"/>
</dbReference>
<dbReference type="InterPro" id="IPR008927">
    <property type="entry name" value="6-PGluconate_DH-like_C_sf"/>
</dbReference>
<evidence type="ECO:0000313" key="8">
    <source>
        <dbReference type="EMBL" id="CAB4783229.1"/>
    </source>
</evidence>
<dbReference type="GO" id="GO:0006065">
    <property type="term" value="P:UDP-glucuronate biosynthetic process"/>
    <property type="evidence" value="ECO:0007669"/>
    <property type="project" value="UniProtKB-UniPathway"/>
</dbReference>
<comment type="pathway">
    <text evidence="1">Nucleotide-sugar biosynthesis; UDP-alpha-D-glucuronate biosynthesis; UDP-alpha-D-glucuronate from UDP-alpha-D-glucose: step 1/1.</text>
</comment>
<evidence type="ECO:0000256" key="1">
    <source>
        <dbReference type="ARBA" id="ARBA00004701"/>
    </source>
</evidence>
<evidence type="ECO:0000256" key="2">
    <source>
        <dbReference type="ARBA" id="ARBA00006601"/>
    </source>
</evidence>
<gene>
    <name evidence="8" type="ORF">UFOPK2975_00041</name>
</gene>
<dbReference type="NCBIfam" id="TIGR03026">
    <property type="entry name" value="NDP-sugDHase"/>
    <property type="match status" value="1"/>
</dbReference>
<organism evidence="8">
    <name type="scientific">freshwater metagenome</name>
    <dbReference type="NCBI Taxonomy" id="449393"/>
    <lineage>
        <taxon>unclassified sequences</taxon>
        <taxon>metagenomes</taxon>
        <taxon>ecological metagenomes</taxon>
    </lineage>
</organism>